<protein>
    <submittedName>
        <fullName evidence="1">Uncharacterized protein</fullName>
    </submittedName>
</protein>
<sequence length="154" mass="18032">MMIMIAQQDDNAVPSFPSVVFGRLPEFEMIPRTYFLSNGPLSRRTLTFGHWRESDLFDDIFGDGDSHYSDEETDKQVLQQGSRTKSKRLNDEVFYVVFIPERKSTCSYQSYRVPTPEKADSECWREAFARHEENHQSRSDTVGEYNTNTILEYH</sequence>
<accession>A0AAD4VBJ8</accession>
<comment type="caution">
    <text evidence="1">The sequence shown here is derived from an EMBL/GenBank/DDBJ whole genome shotgun (WGS) entry which is preliminary data.</text>
</comment>
<dbReference type="Proteomes" id="UP001054821">
    <property type="component" value="Chromosome 6"/>
</dbReference>
<gene>
    <name evidence="1" type="ORF">L3X38_031151</name>
</gene>
<reference evidence="1 2" key="1">
    <citation type="journal article" date="2022" name="G3 (Bethesda)">
        <title>Whole-genome sequence and methylome profiling of the almond [Prunus dulcis (Mill.) D.A. Webb] cultivar 'Nonpareil'.</title>
        <authorList>
            <person name="D'Amico-Willman K.M."/>
            <person name="Ouma W.Z."/>
            <person name="Meulia T."/>
            <person name="Sideli G.M."/>
            <person name="Gradziel T.M."/>
            <person name="Fresnedo-Ramirez J."/>
        </authorList>
    </citation>
    <scope>NUCLEOTIDE SEQUENCE [LARGE SCALE GENOMIC DNA]</scope>
    <source>
        <strain evidence="1">Clone GOH B32 T37-40</strain>
    </source>
</reference>
<dbReference type="EMBL" id="JAJFAZ020000006">
    <property type="protein sequence ID" value="KAI5322079.1"/>
    <property type="molecule type" value="Genomic_DNA"/>
</dbReference>
<name>A0AAD4VBJ8_PRUDU</name>
<organism evidence="1 2">
    <name type="scientific">Prunus dulcis</name>
    <name type="common">Almond</name>
    <name type="synonym">Amygdalus dulcis</name>
    <dbReference type="NCBI Taxonomy" id="3755"/>
    <lineage>
        <taxon>Eukaryota</taxon>
        <taxon>Viridiplantae</taxon>
        <taxon>Streptophyta</taxon>
        <taxon>Embryophyta</taxon>
        <taxon>Tracheophyta</taxon>
        <taxon>Spermatophyta</taxon>
        <taxon>Magnoliopsida</taxon>
        <taxon>eudicotyledons</taxon>
        <taxon>Gunneridae</taxon>
        <taxon>Pentapetalae</taxon>
        <taxon>rosids</taxon>
        <taxon>fabids</taxon>
        <taxon>Rosales</taxon>
        <taxon>Rosaceae</taxon>
        <taxon>Amygdaloideae</taxon>
        <taxon>Amygdaleae</taxon>
        <taxon>Prunus</taxon>
    </lineage>
</organism>
<evidence type="ECO:0000313" key="1">
    <source>
        <dbReference type="EMBL" id="KAI5322079.1"/>
    </source>
</evidence>
<dbReference type="AlphaFoldDB" id="A0AAD4VBJ8"/>
<keyword evidence="2" id="KW-1185">Reference proteome</keyword>
<evidence type="ECO:0000313" key="2">
    <source>
        <dbReference type="Proteomes" id="UP001054821"/>
    </source>
</evidence>
<proteinExistence type="predicted"/>